<keyword evidence="2" id="KW-1185">Reference proteome</keyword>
<proteinExistence type="predicted"/>
<accession>A0ACC1T4A3</accession>
<gene>
    <name evidence="1" type="ORF">NM688_g4025</name>
</gene>
<protein>
    <submittedName>
        <fullName evidence="1">Uncharacterized protein</fullName>
    </submittedName>
</protein>
<reference evidence="1" key="1">
    <citation type="submission" date="2022-07" db="EMBL/GenBank/DDBJ databases">
        <title>Genome Sequence of Phlebia brevispora.</title>
        <authorList>
            <person name="Buettner E."/>
        </authorList>
    </citation>
    <scope>NUCLEOTIDE SEQUENCE</scope>
    <source>
        <strain evidence="1">MPL23</strain>
    </source>
</reference>
<dbReference type="Proteomes" id="UP001148662">
    <property type="component" value="Unassembled WGS sequence"/>
</dbReference>
<evidence type="ECO:0000313" key="2">
    <source>
        <dbReference type="Proteomes" id="UP001148662"/>
    </source>
</evidence>
<evidence type="ECO:0000313" key="1">
    <source>
        <dbReference type="EMBL" id="KAJ3552683.1"/>
    </source>
</evidence>
<comment type="caution">
    <text evidence="1">The sequence shown here is derived from an EMBL/GenBank/DDBJ whole genome shotgun (WGS) entry which is preliminary data.</text>
</comment>
<sequence>MAVVPQKNYSSASRYRYRNYGSLVWIARRPGASAGELMVHTEKSGKISPDKSTRPTDCPDHPESAFASSVFRDISLGRGCNSSPSTPYVLDIRRHNVIQAIRSELICQNSLSPETATKSVASFQMDSWLRAVLVSNLFVTVNLAAYQRSQTLLCQVVANGLLFAIYVFEHGDGRTSADTPDVGTLLAVGYNDTMSNGPSLIGLIYVKVSGAPVHASVTYLVAGNFCASIKYVHALCRKGRSTLVLFLPTVGSSNMIFMQLAVAVLSFAFPAAKAGPASIQRRTTCADGNVVANGECCALFRVRDDLQNNLFNNECGDEAHEAIRLTFHDAIAISPALEAEGQFGGGGADGSIILFSRTETAFQANVGLDEVVETEIPFLERSGMGVADFIQFAGAVALTNCPGAPVLNVSIGRVDDDVDKILNRFNDAGEFDELETVWFLIAHSVAAQNDIDPTIPRTPFDSTPSIMDGQFFIETQLKGLGFPGDDPGEGEALSPLAGEFRLQSDFLLARDNRTACEWQSFGTDQAKLQNRFQFIFQAMGQLGQNVSNLIDCSDVLAIPPPLTTTPHLPAGKTLDDVQPACADTPFPSLTADPGPATRVATVPRD</sequence>
<name>A0ACC1T4A3_9APHY</name>
<dbReference type="EMBL" id="JANHOG010000631">
    <property type="protein sequence ID" value="KAJ3552683.1"/>
    <property type="molecule type" value="Genomic_DNA"/>
</dbReference>
<organism evidence="1 2">
    <name type="scientific">Phlebia brevispora</name>
    <dbReference type="NCBI Taxonomy" id="194682"/>
    <lineage>
        <taxon>Eukaryota</taxon>
        <taxon>Fungi</taxon>
        <taxon>Dikarya</taxon>
        <taxon>Basidiomycota</taxon>
        <taxon>Agaricomycotina</taxon>
        <taxon>Agaricomycetes</taxon>
        <taxon>Polyporales</taxon>
        <taxon>Meruliaceae</taxon>
        <taxon>Phlebia</taxon>
    </lineage>
</organism>